<dbReference type="EMBL" id="CAKMMW010000007">
    <property type="protein sequence ID" value="CAH1206426.1"/>
    <property type="molecule type" value="Genomic_DNA"/>
</dbReference>
<dbReference type="SUPFAM" id="SSF55961">
    <property type="entry name" value="Bet v1-like"/>
    <property type="match status" value="1"/>
</dbReference>
<evidence type="ECO:0000313" key="3">
    <source>
        <dbReference type="EMBL" id="CAH1206426.1"/>
    </source>
</evidence>
<comment type="caution">
    <text evidence="3">The sequence shown here is derived from an EMBL/GenBank/DDBJ whole genome shotgun (WGS) entry which is preliminary data.</text>
</comment>
<dbReference type="InterPro" id="IPR013538">
    <property type="entry name" value="ASHA1/2-like_C"/>
</dbReference>
<sequence>MTQQNTFEMNHEGTELVITRIVNAPRELVYKVWTEPEHLAAWWGPTGMELTVVSLDVRPGGLFHYGMKSPEGFEMFGRFAYQEVVAPEKLSYVTSFADPEGNVIRAPFSPIFPLEILNNLTFTEEDGKTIIVMSGGPINATEEEIQFFASMKGSMEEGFGGTFKQLDDYIAKITA</sequence>
<accession>A0ABN8GE05</accession>
<organism evidence="3 4">
    <name type="scientific">Paenibacillus allorhizoplanae</name>
    <dbReference type="NCBI Taxonomy" id="2905648"/>
    <lineage>
        <taxon>Bacteria</taxon>
        <taxon>Bacillati</taxon>
        <taxon>Bacillota</taxon>
        <taxon>Bacilli</taxon>
        <taxon>Bacillales</taxon>
        <taxon>Paenibacillaceae</taxon>
        <taxon>Paenibacillus</taxon>
    </lineage>
</organism>
<name>A0ABN8GE05_9BACL</name>
<dbReference type="Pfam" id="PF08327">
    <property type="entry name" value="AHSA1"/>
    <property type="match status" value="1"/>
</dbReference>
<evidence type="ECO:0000256" key="1">
    <source>
        <dbReference type="ARBA" id="ARBA00006817"/>
    </source>
</evidence>
<evidence type="ECO:0000259" key="2">
    <source>
        <dbReference type="Pfam" id="PF08327"/>
    </source>
</evidence>
<gene>
    <name evidence="3" type="ORF">PAECIP111891_02913</name>
</gene>
<dbReference type="Gene3D" id="3.30.530.20">
    <property type="match status" value="1"/>
</dbReference>
<evidence type="ECO:0000313" key="4">
    <source>
        <dbReference type="Proteomes" id="UP000838821"/>
    </source>
</evidence>
<keyword evidence="4" id="KW-1185">Reference proteome</keyword>
<dbReference type="Proteomes" id="UP000838821">
    <property type="component" value="Unassembled WGS sequence"/>
</dbReference>
<dbReference type="InterPro" id="IPR023393">
    <property type="entry name" value="START-like_dom_sf"/>
</dbReference>
<feature type="domain" description="Activator of Hsp90 ATPase homologue 1/2-like C-terminal" evidence="2">
    <location>
        <begin position="23"/>
        <end position="170"/>
    </location>
</feature>
<protein>
    <recommendedName>
        <fullName evidence="2">Activator of Hsp90 ATPase homologue 1/2-like C-terminal domain-containing protein</fullName>
    </recommendedName>
</protein>
<comment type="similarity">
    <text evidence="1">Belongs to the AHA1 family.</text>
</comment>
<proteinExistence type="inferred from homology"/>
<dbReference type="CDD" id="cd07814">
    <property type="entry name" value="SRPBCC_CalC_Aha1-like"/>
    <property type="match status" value="1"/>
</dbReference>
<reference evidence="3" key="1">
    <citation type="submission" date="2022-01" db="EMBL/GenBank/DDBJ databases">
        <authorList>
            <person name="Criscuolo A."/>
        </authorList>
    </citation>
    <scope>NUCLEOTIDE SEQUENCE</scope>
    <source>
        <strain evidence="3">CIP111891</strain>
    </source>
</reference>
<dbReference type="RefSeq" id="WP_236288131.1">
    <property type="nucleotide sequence ID" value="NZ_CAKMMW010000007.1"/>
</dbReference>